<feature type="transmembrane region" description="Helical" evidence="7">
    <location>
        <begin position="92"/>
        <end position="110"/>
    </location>
</feature>
<dbReference type="OrthoDB" id="2969770at2"/>
<dbReference type="InterPro" id="IPR032808">
    <property type="entry name" value="DoxX"/>
</dbReference>
<keyword evidence="3" id="KW-1003">Cell membrane</keyword>
<organism evidence="8 9">
    <name type="scientific">Siminovitchia acidinfaciens</name>
    <dbReference type="NCBI Taxonomy" id="2321395"/>
    <lineage>
        <taxon>Bacteria</taxon>
        <taxon>Bacillati</taxon>
        <taxon>Bacillota</taxon>
        <taxon>Bacilli</taxon>
        <taxon>Bacillales</taxon>
        <taxon>Bacillaceae</taxon>
        <taxon>Siminovitchia</taxon>
    </lineage>
</organism>
<dbReference type="AlphaFoldDB" id="A0A429Y7F1"/>
<evidence type="ECO:0000256" key="6">
    <source>
        <dbReference type="ARBA" id="ARBA00023136"/>
    </source>
</evidence>
<dbReference type="InterPro" id="IPR051907">
    <property type="entry name" value="DoxX-like_oxidoreductase"/>
</dbReference>
<name>A0A429Y7F1_9BACI</name>
<sequence length="117" mass="13100">MTTLVRWAVAYVFITSGAMKFLSPDLANTFIQLRLPFPKQLIMVVAVVEIVCGILILMNKGARLATIPLMGIMVAALMLTKIPLYSEGFMKFAFAARLDIVMLLLLFVLYNQRGKMK</sequence>
<evidence type="ECO:0000256" key="4">
    <source>
        <dbReference type="ARBA" id="ARBA00022692"/>
    </source>
</evidence>
<proteinExistence type="inferred from homology"/>
<dbReference type="GO" id="GO:0005886">
    <property type="term" value="C:plasma membrane"/>
    <property type="evidence" value="ECO:0007669"/>
    <property type="project" value="UniProtKB-SubCell"/>
</dbReference>
<evidence type="ECO:0000256" key="3">
    <source>
        <dbReference type="ARBA" id="ARBA00022475"/>
    </source>
</evidence>
<dbReference type="RefSeq" id="WP_126047272.1">
    <property type="nucleotide sequence ID" value="NZ_QYTV02000001.1"/>
</dbReference>
<dbReference type="EMBL" id="QYTV02000001">
    <property type="protein sequence ID" value="RST77356.1"/>
    <property type="molecule type" value="Genomic_DNA"/>
</dbReference>
<evidence type="ECO:0000313" key="8">
    <source>
        <dbReference type="EMBL" id="RST77356.1"/>
    </source>
</evidence>
<reference evidence="8" key="1">
    <citation type="submission" date="2018-12" db="EMBL/GenBank/DDBJ databases">
        <authorList>
            <person name="Sun L."/>
            <person name="Chen Z."/>
        </authorList>
    </citation>
    <scope>NUCLEOTIDE SEQUENCE [LARGE SCALE GENOMIC DNA]</scope>
    <source>
        <strain evidence="8">3-2-2</strain>
    </source>
</reference>
<feature type="transmembrane region" description="Helical" evidence="7">
    <location>
        <begin position="40"/>
        <end position="58"/>
    </location>
</feature>
<dbReference type="Proteomes" id="UP000287156">
    <property type="component" value="Unassembled WGS sequence"/>
</dbReference>
<evidence type="ECO:0000256" key="5">
    <source>
        <dbReference type="ARBA" id="ARBA00022989"/>
    </source>
</evidence>
<comment type="caution">
    <text evidence="8">The sequence shown here is derived from an EMBL/GenBank/DDBJ whole genome shotgun (WGS) entry which is preliminary data.</text>
</comment>
<comment type="similarity">
    <text evidence="2">Belongs to the DoxX family.</text>
</comment>
<dbReference type="PANTHER" id="PTHR33452:SF1">
    <property type="entry name" value="INNER MEMBRANE PROTEIN YPHA-RELATED"/>
    <property type="match status" value="1"/>
</dbReference>
<keyword evidence="5 7" id="KW-1133">Transmembrane helix</keyword>
<evidence type="ECO:0000256" key="2">
    <source>
        <dbReference type="ARBA" id="ARBA00006679"/>
    </source>
</evidence>
<feature type="transmembrane region" description="Helical" evidence="7">
    <location>
        <begin position="65"/>
        <end position="86"/>
    </location>
</feature>
<keyword evidence="9" id="KW-1185">Reference proteome</keyword>
<keyword evidence="6 7" id="KW-0472">Membrane</keyword>
<protein>
    <submittedName>
        <fullName evidence="8">DoxX family protein</fullName>
    </submittedName>
</protein>
<evidence type="ECO:0000256" key="7">
    <source>
        <dbReference type="SAM" id="Phobius"/>
    </source>
</evidence>
<dbReference type="Pfam" id="PF07681">
    <property type="entry name" value="DoxX"/>
    <property type="match status" value="1"/>
</dbReference>
<gene>
    <name evidence="8" type="ORF">D4T97_002390</name>
</gene>
<evidence type="ECO:0000256" key="1">
    <source>
        <dbReference type="ARBA" id="ARBA00004651"/>
    </source>
</evidence>
<keyword evidence="4 7" id="KW-0812">Transmembrane</keyword>
<evidence type="ECO:0000313" key="9">
    <source>
        <dbReference type="Proteomes" id="UP000287156"/>
    </source>
</evidence>
<dbReference type="PANTHER" id="PTHR33452">
    <property type="entry name" value="OXIDOREDUCTASE CATD-RELATED"/>
    <property type="match status" value="1"/>
</dbReference>
<comment type="subcellular location">
    <subcellularLocation>
        <location evidence="1">Cell membrane</location>
        <topology evidence="1">Multi-pass membrane protein</topology>
    </subcellularLocation>
</comment>
<accession>A0A429Y7F1</accession>